<gene>
    <name evidence="1" type="ORF">R1flu_023697</name>
</gene>
<keyword evidence="2" id="KW-1185">Reference proteome</keyword>
<comment type="caution">
    <text evidence="1">The sequence shown here is derived from an EMBL/GenBank/DDBJ whole genome shotgun (WGS) entry which is preliminary data.</text>
</comment>
<dbReference type="EMBL" id="JBHFFA010000007">
    <property type="protein sequence ID" value="KAL2612005.1"/>
    <property type="molecule type" value="Genomic_DNA"/>
</dbReference>
<organism evidence="1 2">
    <name type="scientific">Riccia fluitans</name>
    <dbReference type="NCBI Taxonomy" id="41844"/>
    <lineage>
        <taxon>Eukaryota</taxon>
        <taxon>Viridiplantae</taxon>
        <taxon>Streptophyta</taxon>
        <taxon>Embryophyta</taxon>
        <taxon>Marchantiophyta</taxon>
        <taxon>Marchantiopsida</taxon>
        <taxon>Marchantiidae</taxon>
        <taxon>Marchantiales</taxon>
        <taxon>Ricciaceae</taxon>
        <taxon>Riccia</taxon>
    </lineage>
</organism>
<sequence length="108" mass="11686">MLSLGGPASENEVKATGPHLGAEFKIASRMIGDSTMTPKEPHTVGFRIFPEAPSAVRRRTNPQAAHFCLPTSTCLEVLVHCHRKQKFDSFNGSASVLPKANSTQEIDP</sequence>
<proteinExistence type="predicted"/>
<evidence type="ECO:0000313" key="1">
    <source>
        <dbReference type="EMBL" id="KAL2612005.1"/>
    </source>
</evidence>
<accession>A0ABD1XSR5</accession>
<evidence type="ECO:0000313" key="2">
    <source>
        <dbReference type="Proteomes" id="UP001605036"/>
    </source>
</evidence>
<protein>
    <submittedName>
        <fullName evidence="1">Uncharacterized protein</fullName>
    </submittedName>
</protein>
<dbReference type="AlphaFoldDB" id="A0ABD1XSR5"/>
<reference evidence="1 2" key="1">
    <citation type="submission" date="2024-09" db="EMBL/GenBank/DDBJ databases">
        <title>Chromosome-scale assembly of Riccia fluitans.</title>
        <authorList>
            <person name="Paukszto L."/>
            <person name="Sawicki J."/>
            <person name="Karawczyk K."/>
            <person name="Piernik-Szablinska J."/>
            <person name="Szczecinska M."/>
            <person name="Mazdziarz M."/>
        </authorList>
    </citation>
    <scope>NUCLEOTIDE SEQUENCE [LARGE SCALE GENOMIC DNA]</scope>
    <source>
        <strain evidence="1">Rf_01</strain>
        <tissue evidence="1">Aerial parts of the thallus</tissue>
    </source>
</reference>
<name>A0ABD1XSR5_9MARC</name>
<dbReference type="Proteomes" id="UP001605036">
    <property type="component" value="Unassembled WGS sequence"/>
</dbReference>